<dbReference type="GO" id="GO:0006508">
    <property type="term" value="P:proteolysis"/>
    <property type="evidence" value="ECO:0007669"/>
    <property type="project" value="UniProtKB-KW"/>
</dbReference>
<dbReference type="Pfam" id="PF02517">
    <property type="entry name" value="Rce1-like"/>
    <property type="match status" value="1"/>
</dbReference>
<protein>
    <submittedName>
        <fullName evidence="3">CAAX protease self-immunity</fullName>
    </submittedName>
</protein>
<dbReference type="STRING" id="80876.SAMN05421779_1024"/>
<dbReference type="Proteomes" id="UP000185678">
    <property type="component" value="Unassembled WGS sequence"/>
</dbReference>
<evidence type="ECO:0000313" key="3">
    <source>
        <dbReference type="EMBL" id="SIS45992.1"/>
    </source>
</evidence>
<feature type="transmembrane region" description="Helical" evidence="1">
    <location>
        <begin position="28"/>
        <end position="46"/>
    </location>
</feature>
<feature type="transmembrane region" description="Helical" evidence="1">
    <location>
        <begin position="67"/>
        <end position="85"/>
    </location>
</feature>
<gene>
    <name evidence="3" type="ORF">SAMN05421779_1024</name>
</gene>
<keyword evidence="4" id="KW-1185">Reference proteome</keyword>
<dbReference type="GO" id="GO:0004175">
    <property type="term" value="F:endopeptidase activity"/>
    <property type="evidence" value="ECO:0007669"/>
    <property type="project" value="UniProtKB-ARBA"/>
</dbReference>
<evidence type="ECO:0000313" key="4">
    <source>
        <dbReference type="Proteomes" id="UP000185678"/>
    </source>
</evidence>
<proteinExistence type="predicted"/>
<feature type="transmembrane region" description="Helical" evidence="1">
    <location>
        <begin position="105"/>
        <end position="124"/>
    </location>
</feature>
<keyword evidence="3" id="KW-0645">Protease</keyword>
<evidence type="ECO:0000259" key="2">
    <source>
        <dbReference type="Pfam" id="PF02517"/>
    </source>
</evidence>
<dbReference type="AlphaFoldDB" id="A0A1N7J9H3"/>
<feature type="transmembrane region" description="Helical" evidence="1">
    <location>
        <begin position="197"/>
        <end position="221"/>
    </location>
</feature>
<feature type="transmembrane region" description="Helical" evidence="1">
    <location>
        <begin position="136"/>
        <end position="158"/>
    </location>
</feature>
<keyword evidence="1" id="KW-0812">Transmembrane</keyword>
<name>A0A1N7J9H3_9PROT</name>
<feature type="domain" description="CAAX prenyl protease 2/Lysostaphin resistance protein A-like" evidence="2">
    <location>
        <begin position="107"/>
        <end position="209"/>
    </location>
</feature>
<keyword evidence="1" id="KW-0472">Membrane</keyword>
<organism evidence="3 4">
    <name type="scientific">Insolitispirillum peregrinum</name>
    <dbReference type="NCBI Taxonomy" id="80876"/>
    <lineage>
        <taxon>Bacteria</taxon>
        <taxon>Pseudomonadati</taxon>
        <taxon>Pseudomonadota</taxon>
        <taxon>Alphaproteobacteria</taxon>
        <taxon>Rhodospirillales</taxon>
        <taxon>Novispirillaceae</taxon>
        <taxon>Insolitispirillum</taxon>
    </lineage>
</organism>
<evidence type="ECO:0000256" key="1">
    <source>
        <dbReference type="SAM" id="Phobius"/>
    </source>
</evidence>
<sequence length="223" mass="24398">MVGWSVRVVGLSPWEASWPPITRAGADLALRWIILAVLPLAWAATVESPFGWRQALYPTPQTRPHRLRAMAACFGYWLVLLWRSPTAPTGDLLDLYRPFAHDGAAPVWPMAALLAQMAAVAVIEETLFRGYFLNRFTALWGFSRGAILQAALFAAIHLPGWLWGNHLSGIVIASFALTTFAYGLIAAVAVRWGGILLWGYALHLGANLLNSGAPALFRLIVPD</sequence>
<dbReference type="GO" id="GO:0080120">
    <property type="term" value="P:CAAX-box protein maturation"/>
    <property type="evidence" value="ECO:0007669"/>
    <property type="project" value="UniProtKB-ARBA"/>
</dbReference>
<keyword evidence="3" id="KW-0378">Hydrolase</keyword>
<feature type="transmembrane region" description="Helical" evidence="1">
    <location>
        <begin position="170"/>
        <end position="190"/>
    </location>
</feature>
<dbReference type="InterPro" id="IPR003675">
    <property type="entry name" value="Rce1/LyrA-like_dom"/>
</dbReference>
<accession>A0A1N7J9H3</accession>
<keyword evidence="1" id="KW-1133">Transmembrane helix</keyword>
<reference evidence="3 4" key="1">
    <citation type="submission" date="2017-01" db="EMBL/GenBank/DDBJ databases">
        <authorList>
            <person name="Mah S.A."/>
            <person name="Swanson W.J."/>
            <person name="Moy G.W."/>
            <person name="Vacquier V.D."/>
        </authorList>
    </citation>
    <scope>NUCLEOTIDE SEQUENCE [LARGE SCALE GENOMIC DNA]</scope>
    <source>
        <strain evidence="3 4">DSM 11589</strain>
    </source>
</reference>
<dbReference type="EMBL" id="FTOA01000002">
    <property type="protein sequence ID" value="SIS45992.1"/>
    <property type="molecule type" value="Genomic_DNA"/>
</dbReference>